<reference evidence="2" key="1">
    <citation type="submission" date="2018-08" db="EMBL/GenBank/DDBJ databases">
        <authorList>
            <person name="Guldener U."/>
        </authorList>
    </citation>
    <scope>NUCLEOTIDE SEQUENCE</scope>
    <source>
        <strain evidence="2">UB2</strain>
    </source>
</reference>
<proteinExistence type="predicted"/>
<protein>
    <submittedName>
        <fullName evidence="2">Uncharacterized protein</fullName>
    </submittedName>
</protein>
<feature type="compositionally biased region" description="Low complexity" evidence="1">
    <location>
        <begin position="249"/>
        <end position="271"/>
    </location>
</feature>
<evidence type="ECO:0000313" key="2">
    <source>
        <dbReference type="EMBL" id="SYW82367.1"/>
    </source>
</evidence>
<feature type="region of interest" description="Disordered" evidence="1">
    <location>
        <begin position="182"/>
        <end position="294"/>
    </location>
</feature>
<keyword evidence="3" id="KW-1185">Reference proteome</keyword>
<dbReference type="Proteomes" id="UP000658997">
    <property type="component" value="Unassembled WGS sequence"/>
</dbReference>
<feature type="region of interest" description="Disordered" evidence="1">
    <location>
        <begin position="624"/>
        <end position="663"/>
    </location>
</feature>
<feature type="compositionally biased region" description="Polar residues" evidence="1">
    <location>
        <begin position="642"/>
        <end position="654"/>
    </location>
</feature>
<dbReference type="AlphaFoldDB" id="A0A8H8QRV7"/>
<name>A0A8H8QRV7_9BASI</name>
<evidence type="ECO:0000256" key="1">
    <source>
        <dbReference type="SAM" id="MobiDB-lite"/>
    </source>
</evidence>
<feature type="region of interest" description="Disordered" evidence="1">
    <location>
        <begin position="392"/>
        <end position="411"/>
    </location>
</feature>
<feature type="compositionally biased region" description="Low complexity" evidence="1">
    <location>
        <begin position="284"/>
        <end position="294"/>
    </location>
</feature>
<organism evidence="2 3">
    <name type="scientific">Ustilago bromivora</name>
    <dbReference type="NCBI Taxonomy" id="307758"/>
    <lineage>
        <taxon>Eukaryota</taxon>
        <taxon>Fungi</taxon>
        <taxon>Dikarya</taxon>
        <taxon>Basidiomycota</taxon>
        <taxon>Ustilaginomycotina</taxon>
        <taxon>Ustilaginomycetes</taxon>
        <taxon>Ustilaginales</taxon>
        <taxon>Ustilaginaceae</taxon>
        <taxon>Ustilago</taxon>
    </lineage>
</organism>
<feature type="region of interest" description="Disordered" evidence="1">
    <location>
        <begin position="580"/>
        <end position="608"/>
    </location>
</feature>
<sequence>MLFASSQSGYDPHLKVKLEMGASSTARLPSLSAQSIPPLFSHLQHTSNAKVIARWSITIRSFRAVPVPTNAWPSSDQYDTSFARDSFDTDDVSGSNNAYASSSSGSNQISNVGGTSSAAGGSSSSASGAPPLTKPRTMWQVWLSDHPGVVFVIVEDTGRPSRAKAWRDWEVSTKKWKNLKRREIEARRKQQDKTRPEGVKKAEQERDESKDTTTGAQDNTDGSDNKPAAVPTQSAEATGDDAVPMDVDTATTETAAETKSATTSATTSTSTGEVQAGPNPSASAEQATETEQLQQAAEDIIETAGPKPKLRLPSHTRYTVSAVTSSMSAMLTGLNLPPPHGAPAGTAGPGAWVPRGAAVSIEGLVLEINSQNLNALPGISPALASVSSIDDTTTVSRSNGTGRSAANGSGGVDWRVRVGSVTGGGGRSAGAIVEAEFLPVSTLLPTSRLMHDFLHSLFPPGLVPMPPPAPTSVPGMLNQDGLRVSGGLSQAVSATGTPRAMNATLGSAAGMNGDGAVAGPAGRGSGFSYTIGGGAGAGAAPPNRHFNIPVVSDQLWEEVVPRSGEGWRQRIAKRSYQLRQAARQQRRQRKNATQNRDQDSSAAAKKHNGTEDAYAWHAFGSDDDAEAHTNRDWQDENEDDLSSSGSEAEQATPNSTAGASAGGLLGGLLGTAVTVQQADEDDDDDDDDCPLGVPIWSNANRNSAAPNSANPLSGTPATAPESVQTKKEDTVQLIFQGLRPDQGSESAAEADGWTGIERGRRIAFQYVQMLRAEGII</sequence>
<feature type="compositionally biased region" description="Basic and acidic residues" evidence="1">
    <location>
        <begin position="182"/>
        <end position="211"/>
    </location>
</feature>
<evidence type="ECO:0000313" key="3">
    <source>
        <dbReference type="Proteomes" id="UP000658997"/>
    </source>
</evidence>
<gene>
    <name evidence="2" type="ORF">UBRO2_04489</name>
</gene>
<feature type="compositionally biased region" description="Low complexity" evidence="1">
    <location>
        <begin position="93"/>
        <end position="129"/>
    </location>
</feature>
<feature type="compositionally biased region" description="Low complexity" evidence="1">
    <location>
        <begin position="697"/>
        <end position="713"/>
    </location>
</feature>
<feature type="region of interest" description="Disordered" evidence="1">
    <location>
        <begin position="93"/>
        <end position="132"/>
    </location>
</feature>
<accession>A0A8H8QRV7</accession>
<dbReference type="EMBL" id="ULHB01000106">
    <property type="protein sequence ID" value="SYW82367.1"/>
    <property type="molecule type" value="Genomic_DNA"/>
</dbReference>
<feature type="compositionally biased region" description="Polar residues" evidence="1">
    <location>
        <begin position="212"/>
        <end position="222"/>
    </location>
</feature>
<feature type="region of interest" description="Disordered" evidence="1">
    <location>
        <begin position="677"/>
        <end position="724"/>
    </location>
</feature>
<feature type="compositionally biased region" description="Acidic residues" evidence="1">
    <location>
        <begin position="678"/>
        <end position="689"/>
    </location>
</feature>
<comment type="caution">
    <text evidence="2">The sequence shown here is derived from an EMBL/GenBank/DDBJ whole genome shotgun (WGS) entry which is preliminary data.</text>
</comment>